<dbReference type="STRING" id="1650663.GCA_001486665_00065"/>
<reference evidence="1 2" key="1">
    <citation type="submission" date="2019-03" db="EMBL/GenBank/DDBJ databases">
        <title>Genomic Encyclopedia of Type Strains, Phase IV (KMG-IV): sequencing the most valuable type-strain genomes for metagenomic binning, comparative biology and taxonomic classification.</title>
        <authorList>
            <person name="Goeker M."/>
        </authorList>
    </citation>
    <scope>NUCLEOTIDE SEQUENCE [LARGE SCALE GENOMIC DNA]</scope>
    <source>
        <strain evidence="1 2">DSM 100451</strain>
    </source>
</reference>
<sequence>MTSAIKIAIDSKITELGRKGCKNFIMETGYYPEIGGLFDKDYRRAVRSVLAAEHWEDLTNLFLDWN</sequence>
<dbReference type="RefSeq" id="WP_132587420.1">
    <property type="nucleotide sequence ID" value="NZ_CABKVM010000010.1"/>
</dbReference>
<dbReference type="AlphaFoldDB" id="A0A4R1QM58"/>
<organism evidence="1 2">
    <name type="scientific">Allofournierella massiliensis</name>
    <dbReference type="NCBI Taxonomy" id="1650663"/>
    <lineage>
        <taxon>Bacteria</taxon>
        <taxon>Bacillati</taxon>
        <taxon>Bacillota</taxon>
        <taxon>Clostridia</taxon>
        <taxon>Eubacteriales</taxon>
        <taxon>Oscillospiraceae</taxon>
        <taxon>Allofournierella</taxon>
    </lineage>
</organism>
<name>A0A4R1QM58_9FIRM</name>
<evidence type="ECO:0000313" key="2">
    <source>
        <dbReference type="Proteomes" id="UP000295184"/>
    </source>
</evidence>
<accession>A0A4R1QM58</accession>
<protein>
    <submittedName>
        <fullName evidence="1">Uncharacterized protein</fullName>
    </submittedName>
</protein>
<dbReference type="EMBL" id="SLUM01000026">
    <property type="protein sequence ID" value="TCL53851.1"/>
    <property type="molecule type" value="Genomic_DNA"/>
</dbReference>
<proteinExistence type="predicted"/>
<evidence type="ECO:0000313" key="1">
    <source>
        <dbReference type="EMBL" id="TCL53851.1"/>
    </source>
</evidence>
<comment type="caution">
    <text evidence="1">The sequence shown here is derived from an EMBL/GenBank/DDBJ whole genome shotgun (WGS) entry which is preliminary data.</text>
</comment>
<dbReference type="Proteomes" id="UP000295184">
    <property type="component" value="Unassembled WGS sequence"/>
</dbReference>
<gene>
    <name evidence="1" type="ORF">EDD77_12624</name>
</gene>